<feature type="non-terminal residue" evidence="1">
    <location>
        <position position="1"/>
    </location>
</feature>
<evidence type="ECO:0000313" key="1">
    <source>
        <dbReference type="EMBL" id="GAG53630.1"/>
    </source>
</evidence>
<proteinExistence type="predicted"/>
<dbReference type="EMBL" id="BART01008311">
    <property type="protein sequence ID" value="GAG53630.1"/>
    <property type="molecule type" value="Genomic_DNA"/>
</dbReference>
<feature type="non-terminal residue" evidence="1">
    <location>
        <position position="416"/>
    </location>
</feature>
<protein>
    <submittedName>
        <fullName evidence="1">Uncharacterized protein</fullName>
    </submittedName>
</protein>
<sequence length="416" mass="48944">LKIQFKINDAGIDQNETRSDWYDIEYDNPDIESPIFFEDSFLPEEGWISKNNPICSINVKDEGTEGNITGLNVYTASYTLRYSDQAGVHSHTEKTTNNGINGSISTIKITADISQLEFINDILNFQQIRFYIEDLAGNKKYSNYFELKTDDEKPISWIINTDEIPIKTNIKSVKIDATAEDDISDIHNVTLFYLKPEFDDWKEFETDYNYPYSWDFTIDDDEGGEIELCTIATDLANNREDFPTIGDISFIFDPNNPTKPIFNSEYIFENNTIPFFDEIIFEDDYKLKNVEYRLDFHDQDKWIMINKNNIDADKYITLWNLTKDDWDYMVEDIEYYIYFRITDSLENIYETPSKQDAVKIIKNLQKNVITTPYDPDISDLNSLNWNNIYQIIVNISDNDISEIKLLYRYSQNNENW</sequence>
<comment type="caution">
    <text evidence="1">The sequence shown here is derived from an EMBL/GenBank/DDBJ whole genome shotgun (WGS) entry which is preliminary data.</text>
</comment>
<gene>
    <name evidence="1" type="ORF">S01H4_18729</name>
</gene>
<name>X0YCM8_9ZZZZ</name>
<organism evidence="1">
    <name type="scientific">marine sediment metagenome</name>
    <dbReference type="NCBI Taxonomy" id="412755"/>
    <lineage>
        <taxon>unclassified sequences</taxon>
        <taxon>metagenomes</taxon>
        <taxon>ecological metagenomes</taxon>
    </lineage>
</organism>
<reference evidence="1" key="1">
    <citation type="journal article" date="2014" name="Front. Microbiol.">
        <title>High frequency of phylogenetically diverse reductive dehalogenase-homologous genes in deep subseafloor sedimentary metagenomes.</title>
        <authorList>
            <person name="Kawai M."/>
            <person name="Futagami T."/>
            <person name="Toyoda A."/>
            <person name="Takaki Y."/>
            <person name="Nishi S."/>
            <person name="Hori S."/>
            <person name="Arai W."/>
            <person name="Tsubouchi T."/>
            <person name="Morono Y."/>
            <person name="Uchiyama I."/>
            <person name="Ito T."/>
            <person name="Fujiyama A."/>
            <person name="Inagaki F."/>
            <person name="Takami H."/>
        </authorList>
    </citation>
    <scope>NUCLEOTIDE SEQUENCE</scope>
    <source>
        <strain evidence="1">Expedition CK06-06</strain>
    </source>
</reference>
<dbReference type="AlphaFoldDB" id="X0YCM8"/>
<accession>X0YCM8</accession>